<keyword evidence="5 13" id="KW-0444">Lipid biosynthesis</keyword>
<evidence type="ECO:0000256" key="8">
    <source>
        <dbReference type="ARBA" id="ARBA00022741"/>
    </source>
</evidence>
<comment type="similarity">
    <text evidence="13">Belongs to the LpxK family.</text>
</comment>
<dbReference type="Proteomes" id="UP000190435">
    <property type="component" value="Unassembled WGS sequence"/>
</dbReference>
<dbReference type="GO" id="GO:0009029">
    <property type="term" value="F:lipid-A 4'-kinase activity"/>
    <property type="evidence" value="ECO:0007669"/>
    <property type="project" value="UniProtKB-UniRule"/>
</dbReference>
<proteinExistence type="inferred from homology"/>
<dbReference type="STRING" id="34060.B0181_03770"/>
<dbReference type="InterPro" id="IPR003758">
    <property type="entry name" value="LpxK"/>
</dbReference>
<evidence type="ECO:0000256" key="6">
    <source>
        <dbReference type="ARBA" id="ARBA00022556"/>
    </source>
</evidence>
<feature type="binding site" evidence="13">
    <location>
        <begin position="61"/>
        <end position="68"/>
    </location>
    <ligand>
        <name>ATP</name>
        <dbReference type="ChEBI" id="CHEBI:30616"/>
    </ligand>
</feature>
<dbReference type="GO" id="GO:0009245">
    <property type="term" value="P:lipid A biosynthetic process"/>
    <property type="evidence" value="ECO:0007669"/>
    <property type="project" value="UniProtKB-UniRule"/>
</dbReference>
<evidence type="ECO:0000256" key="1">
    <source>
        <dbReference type="ARBA" id="ARBA00002274"/>
    </source>
</evidence>
<protein>
    <recommendedName>
        <fullName evidence="4 13">Tetraacyldisaccharide 4'-kinase</fullName>
        <ecNumber evidence="3 13">2.7.1.130</ecNumber>
    </recommendedName>
    <alternativeName>
        <fullName evidence="12 13">Lipid A 4'-kinase</fullName>
    </alternativeName>
</protein>
<reference evidence="15 17" key="2">
    <citation type="submission" date="2018-06" db="EMBL/GenBank/DDBJ databases">
        <authorList>
            <consortium name="Pathogen Informatics"/>
            <person name="Doyle S."/>
        </authorList>
    </citation>
    <scope>NUCLEOTIDE SEQUENCE [LARGE SCALE GENOMIC DNA]</scope>
    <source>
        <strain evidence="15 17">NCTC10293</strain>
    </source>
</reference>
<comment type="catalytic activity">
    <reaction evidence="13">
        <text>a lipid A disaccharide + ATP = a lipid IVA + ADP + H(+)</text>
        <dbReference type="Rhea" id="RHEA:67840"/>
        <dbReference type="ChEBI" id="CHEBI:15378"/>
        <dbReference type="ChEBI" id="CHEBI:30616"/>
        <dbReference type="ChEBI" id="CHEBI:176343"/>
        <dbReference type="ChEBI" id="CHEBI:176425"/>
        <dbReference type="ChEBI" id="CHEBI:456216"/>
        <dbReference type="EC" id="2.7.1.130"/>
    </reaction>
</comment>
<dbReference type="HAMAP" id="MF_00409">
    <property type="entry name" value="LpxK"/>
    <property type="match status" value="1"/>
</dbReference>
<evidence type="ECO:0000313" key="16">
    <source>
        <dbReference type="Proteomes" id="UP000190435"/>
    </source>
</evidence>
<evidence type="ECO:0000313" key="15">
    <source>
        <dbReference type="EMBL" id="STZ14247.1"/>
    </source>
</evidence>
<dbReference type="GO" id="GO:0005886">
    <property type="term" value="C:plasma membrane"/>
    <property type="evidence" value="ECO:0007669"/>
    <property type="project" value="TreeGrafter"/>
</dbReference>
<dbReference type="PANTHER" id="PTHR42724">
    <property type="entry name" value="TETRAACYLDISACCHARIDE 4'-KINASE"/>
    <property type="match status" value="1"/>
</dbReference>
<keyword evidence="16" id="KW-1185">Reference proteome</keyword>
<evidence type="ECO:0000256" key="5">
    <source>
        <dbReference type="ARBA" id="ARBA00022516"/>
    </source>
</evidence>
<evidence type="ECO:0000313" key="17">
    <source>
        <dbReference type="Proteomes" id="UP000255279"/>
    </source>
</evidence>
<dbReference type="EC" id="2.7.1.130" evidence="3 13"/>
<keyword evidence="10 13" id="KW-0067">ATP-binding</keyword>
<dbReference type="EMBL" id="UGQE01000004">
    <property type="protein sequence ID" value="STZ14247.1"/>
    <property type="molecule type" value="Genomic_DNA"/>
</dbReference>
<keyword evidence="7 13" id="KW-0808">Transferase</keyword>
<dbReference type="NCBIfam" id="TIGR00682">
    <property type="entry name" value="lpxK"/>
    <property type="match status" value="1"/>
</dbReference>
<evidence type="ECO:0000256" key="2">
    <source>
        <dbReference type="ARBA" id="ARBA00004870"/>
    </source>
</evidence>
<evidence type="ECO:0000256" key="10">
    <source>
        <dbReference type="ARBA" id="ARBA00022840"/>
    </source>
</evidence>
<dbReference type="AlphaFoldDB" id="A0A1T0A6V3"/>
<dbReference type="GO" id="GO:0005524">
    <property type="term" value="F:ATP binding"/>
    <property type="evidence" value="ECO:0007669"/>
    <property type="project" value="UniProtKB-UniRule"/>
</dbReference>
<evidence type="ECO:0000313" key="14">
    <source>
        <dbReference type="EMBL" id="OOR91061.1"/>
    </source>
</evidence>
<gene>
    <name evidence="13 15" type="primary">lpxK</name>
    <name evidence="14" type="ORF">B0181_03770</name>
    <name evidence="15" type="ORF">NCTC10293_01839</name>
</gene>
<dbReference type="UniPathway" id="UPA00359">
    <property type="reaction ID" value="UER00482"/>
</dbReference>
<dbReference type="Proteomes" id="UP000255279">
    <property type="component" value="Unassembled WGS sequence"/>
</dbReference>
<dbReference type="OrthoDB" id="9766423at2"/>
<keyword evidence="6 13" id="KW-0441">Lipid A biosynthesis</keyword>
<evidence type="ECO:0000256" key="7">
    <source>
        <dbReference type="ARBA" id="ARBA00022679"/>
    </source>
</evidence>
<dbReference type="GO" id="GO:0009244">
    <property type="term" value="P:lipopolysaccharide core region biosynthetic process"/>
    <property type="evidence" value="ECO:0007669"/>
    <property type="project" value="TreeGrafter"/>
</dbReference>
<dbReference type="RefSeq" id="WP_078276151.1">
    <property type="nucleotide sequence ID" value="NZ_CAACXO010000068.1"/>
</dbReference>
<dbReference type="SUPFAM" id="SSF52540">
    <property type="entry name" value="P-loop containing nucleoside triphosphate hydrolases"/>
    <property type="match status" value="1"/>
</dbReference>
<comment type="pathway">
    <text evidence="2 13">Glycolipid biosynthesis; lipid IV(A) biosynthesis; lipid IV(A) from (3R)-3-hydroxytetradecanoyl-[acyl-carrier-protein] and UDP-N-acetyl-alpha-D-glucosamine: step 6/6.</text>
</comment>
<keyword evidence="9 13" id="KW-0418">Kinase</keyword>
<evidence type="ECO:0000256" key="11">
    <source>
        <dbReference type="ARBA" id="ARBA00023098"/>
    </source>
</evidence>
<dbReference type="PANTHER" id="PTHR42724:SF1">
    <property type="entry name" value="TETRAACYLDISACCHARIDE 4'-KINASE, MITOCHONDRIAL-RELATED"/>
    <property type="match status" value="1"/>
</dbReference>
<dbReference type="EMBL" id="MUXU01000025">
    <property type="protein sequence ID" value="OOR91061.1"/>
    <property type="molecule type" value="Genomic_DNA"/>
</dbReference>
<evidence type="ECO:0000256" key="13">
    <source>
        <dbReference type="HAMAP-Rule" id="MF_00409"/>
    </source>
</evidence>
<sequence length="344" mass="37615">MKKFELAITKAWQNQSPYLQALAPLSAVYGAVSGARKSLYDKAFLKKYHAAVPVLVIGNITVGGSGKTPLIIALVKYLQAKNVRVGVISRGYGRVLAKGERSSTPKLVRTDSTPDDVGDEPCLIVQSTAVPMAVGADRGKAIELLLAQFSDTQLIISDDGLQHYALHRDAEWIVVDGVRGFGNGKLLPQGFLREPVSRLDGATVVYHDKRSERYDAKALRMQLDPAPLEPLFTSTNPAPKPPASVYALSGIGYPERFFDTLQTLGFGVIKKPFADHHKFEMDDITPLTQHPIITTSKDAVKLRTLASRAKSPIFENIWVLPVSATLSESVYGEMDKLLQRFGLS</sequence>
<comment type="function">
    <text evidence="1 13">Transfers the gamma-phosphate of ATP to the 4'-position of a tetraacyldisaccharide 1-phosphate intermediate (termed DS-1-P) to form tetraacyldisaccharide 1,4'-bis-phosphate (lipid IVA).</text>
</comment>
<evidence type="ECO:0000256" key="4">
    <source>
        <dbReference type="ARBA" id="ARBA00016436"/>
    </source>
</evidence>
<accession>A0A1T0A6V3</accession>
<name>A0A1T0A6V3_9GAMM</name>
<reference evidence="14 16" key="1">
    <citation type="submission" date="2017-02" db="EMBL/GenBank/DDBJ databases">
        <title>Draft genome sequence of Moraxella caviae CCUG 355 type strain.</title>
        <authorList>
            <person name="Engstrom-Jakobsson H."/>
            <person name="Salva-Serra F."/>
            <person name="Thorell K."/>
            <person name="Gonzales-Siles L."/>
            <person name="Karlsson R."/>
            <person name="Boulund F."/>
            <person name="Engstrand L."/>
            <person name="Moore E."/>
        </authorList>
    </citation>
    <scope>NUCLEOTIDE SEQUENCE [LARGE SCALE GENOMIC DNA]</scope>
    <source>
        <strain evidence="14 16">CCUG 355</strain>
    </source>
</reference>
<organism evidence="14 16">
    <name type="scientific">Moraxella caviae</name>
    <dbReference type="NCBI Taxonomy" id="34060"/>
    <lineage>
        <taxon>Bacteria</taxon>
        <taxon>Pseudomonadati</taxon>
        <taxon>Pseudomonadota</taxon>
        <taxon>Gammaproteobacteria</taxon>
        <taxon>Moraxellales</taxon>
        <taxon>Moraxellaceae</taxon>
        <taxon>Moraxella</taxon>
    </lineage>
</organism>
<dbReference type="Pfam" id="PF02606">
    <property type="entry name" value="LpxK"/>
    <property type="match status" value="1"/>
</dbReference>
<evidence type="ECO:0000256" key="9">
    <source>
        <dbReference type="ARBA" id="ARBA00022777"/>
    </source>
</evidence>
<dbReference type="InterPro" id="IPR027417">
    <property type="entry name" value="P-loop_NTPase"/>
</dbReference>
<evidence type="ECO:0000256" key="12">
    <source>
        <dbReference type="ARBA" id="ARBA00029757"/>
    </source>
</evidence>
<keyword evidence="8 13" id="KW-0547">Nucleotide-binding</keyword>
<evidence type="ECO:0000256" key="3">
    <source>
        <dbReference type="ARBA" id="ARBA00012071"/>
    </source>
</evidence>
<keyword evidence="11 13" id="KW-0443">Lipid metabolism</keyword>